<sequence length="469" mass="52528">MSLTKSSSSTSGANLPFTPELLSPAGTLKNMRYAFAYGADAVYAGQPRYSLRVRNNEFNHENLALGIQEAHALGKRFYVVVNIAPHNSKLKTFLRDLKPVIDMGPDALIMSDPGLIMMVREAFPQMDIHLSVQANAVNWATVKFWQQMGLTRVILSRELSLEEIAEIRAQVPDMELEIFVHGALCMAYSGRCLLSGYINKRDPNQGTCTNACRWEYNVQQGKEDDIGNIVHVHQPIAVKNVEPTLGIGAPTDKVFMIEEAQRPGEYMTATEDEHGTYIMNSKDLRAIQHVERLTQMGVHSLKIEGRTKSFYYCARTAQVYRRAIDDAVAGKPFDPTLLTTLEGLAHRGYTEGFLRRHAHEEQQTYEYGYSVSERQQFVGEFTGVRRDGLAEVVVKNKFSVGDSVELMTPSGNIQFTLESMQDKKGQPVDIAPGNGHIMYLPIPQDINVEYGLLIRNLNGTNSRNPHEKA</sequence>
<gene>
    <name evidence="5" type="ORF">D5F51_16015</name>
</gene>
<protein>
    <submittedName>
        <fullName evidence="5">U32 family peptidase</fullName>
    </submittedName>
</protein>
<dbReference type="InterPro" id="IPR051454">
    <property type="entry name" value="RNA/ubiquinone_mod_enzymes"/>
</dbReference>
<evidence type="ECO:0000313" key="6">
    <source>
        <dbReference type="Proteomes" id="UP000288804"/>
    </source>
</evidence>
<dbReference type="InterPro" id="IPR032525">
    <property type="entry name" value="Peptidase_U32_C"/>
</dbReference>
<dbReference type="RefSeq" id="WP_129197808.1">
    <property type="nucleotide sequence ID" value="NZ_CABHXI010000091.1"/>
</dbReference>
<dbReference type="EMBL" id="CP032487">
    <property type="protein sequence ID" value="QAX79917.1"/>
    <property type="molecule type" value="Genomic_DNA"/>
</dbReference>
<proteinExistence type="inferred from homology"/>
<evidence type="ECO:0000313" key="5">
    <source>
        <dbReference type="EMBL" id="QAX79917.1"/>
    </source>
</evidence>
<accession>A0ABX5R2R0</accession>
<comment type="similarity">
    <text evidence="3">Belongs to the peptidase U32 family.</text>
</comment>
<dbReference type="Proteomes" id="UP000288804">
    <property type="component" value="Chromosome"/>
</dbReference>
<evidence type="ECO:0000259" key="4">
    <source>
        <dbReference type="Pfam" id="PF16325"/>
    </source>
</evidence>
<dbReference type="Gene3D" id="2.40.30.10">
    <property type="entry name" value="Translation factors"/>
    <property type="match status" value="1"/>
</dbReference>
<feature type="domain" description="Peptidase family U32 C-terminal" evidence="4">
    <location>
        <begin position="374"/>
        <end position="455"/>
    </location>
</feature>
<keyword evidence="2" id="KW-0378">Hydrolase</keyword>
<evidence type="ECO:0000256" key="2">
    <source>
        <dbReference type="ARBA" id="ARBA00022801"/>
    </source>
</evidence>
<name>A0ABX5R2R0_9GAMM</name>
<dbReference type="PANTHER" id="PTHR30217:SF6">
    <property type="entry name" value="TRNA HYDROXYLATION PROTEIN P"/>
    <property type="match status" value="1"/>
</dbReference>
<reference evidence="6" key="1">
    <citation type="submission" date="2018-09" db="EMBL/GenBank/DDBJ databases">
        <title>Yersinia hibernicus sp. nov.</title>
        <authorList>
            <person name="Nguyen S.V."/>
            <person name="Mundanda D.M."/>
            <person name="Anes J."/>
            <person name="Fanning S."/>
        </authorList>
    </citation>
    <scope>NUCLEOTIDE SEQUENCE [LARGE SCALE GENOMIC DNA]</scope>
    <source>
        <strain evidence="6">CFS1934</strain>
    </source>
</reference>
<evidence type="ECO:0000256" key="1">
    <source>
        <dbReference type="ARBA" id="ARBA00022670"/>
    </source>
</evidence>
<dbReference type="NCBIfam" id="NF011996">
    <property type="entry name" value="PRK15452.1"/>
    <property type="match status" value="1"/>
</dbReference>
<dbReference type="InterPro" id="IPR001539">
    <property type="entry name" value="Peptidase_U32"/>
</dbReference>
<dbReference type="Pfam" id="PF01136">
    <property type="entry name" value="Peptidase_U32"/>
    <property type="match status" value="1"/>
</dbReference>
<keyword evidence="6" id="KW-1185">Reference proteome</keyword>
<dbReference type="PROSITE" id="PS01276">
    <property type="entry name" value="PEPTIDASE_U32"/>
    <property type="match status" value="1"/>
</dbReference>
<dbReference type="PANTHER" id="PTHR30217">
    <property type="entry name" value="PEPTIDASE U32 FAMILY"/>
    <property type="match status" value="1"/>
</dbReference>
<keyword evidence="1" id="KW-0645">Protease</keyword>
<organism evidence="5 6">
    <name type="scientific">Yersinia hibernica</name>
    <dbReference type="NCBI Taxonomy" id="2339259"/>
    <lineage>
        <taxon>Bacteria</taxon>
        <taxon>Pseudomonadati</taxon>
        <taxon>Pseudomonadota</taxon>
        <taxon>Gammaproteobacteria</taxon>
        <taxon>Enterobacterales</taxon>
        <taxon>Yersiniaceae</taxon>
        <taxon>Yersinia</taxon>
    </lineage>
</organism>
<dbReference type="Pfam" id="PF16325">
    <property type="entry name" value="Peptidase_U32_C"/>
    <property type="match status" value="1"/>
</dbReference>
<evidence type="ECO:0000256" key="3">
    <source>
        <dbReference type="ARBA" id="ARBA00038374"/>
    </source>
</evidence>